<protein>
    <recommendedName>
        <fullName evidence="10">LRRNT domain-containing protein</fullName>
    </recommendedName>
</protein>
<evidence type="ECO:0000313" key="11">
    <source>
        <dbReference type="Ensembl" id="ENSHHUP00000003097.1"/>
    </source>
</evidence>
<evidence type="ECO:0000256" key="6">
    <source>
        <dbReference type="ARBA" id="ARBA00022989"/>
    </source>
</evidence>
<keyword evidence="7" id="KW-0472">Membrane</keyword>
<dbReference type="InterPro" id="IPR052313">
    <property type="entry name" value="GPIb-IX-V_Complex"/>
</dbReference>
<evidence type="ECO:0000256" key="7">
    <source>
        <dbReference type="ARBA" id="ARBA00023136"/>
    </source>
</evidence>
<dbReference type="InterPro" id="IPR000372">
    <property type="entry name" value="LRRNT"/>
</dbReference>
<feature type="domain" description="LRRNT" evidence="10">
    <location>
        <begin position="30"/>
        <end position="66"/>
    </location>
</feature>
<dbReference type="PANTHER" id="PTHR22650">
    <property type="entry name" value="GLYCOPROTEIN IB BETA"/>
    <property type="match status" value="1"/>
</dbReference>
<evidence type="ECO:0000256" key="1">
    <source>
        <dbReference type="ARBA" id="ARBA00004479"/>
    </source>
</evidence>
<feature type="chain" id="PRO_5021423489" description="LRRNT domain-containing protein" evidence="9">
    <location>
        <begin position="21"/>
        <end position="91"/>
    </location>
</feature>
<dbReference type="Proteomes" id="UP000314982">
    <property type="component" value="Unassembled WGS sequence"/>
</dbReference>
<dbReference type="AlphaFoldDB" id="A0A4W5JI79"/>
<dbReference type="Gene3D" id="3.80.10.10">
    <property type="entry name" value="Ribonuclease Inhibitor"/>
    <property type="match status" value="1"/>
</dbReference>
<feature type="signal peptide" evidence="9">
    <location>
        <begin position="1"/>
        <end position="20"/>
    </location>
</feature>
<dbReference type="Ensembl" id="ENSHHUT00000003204.1">
    <property type="protein sequence ID" value="ENSHHUP00000003097.1"/>
    <property type="gene ID" value="ENSHHUG00000001957.1"/>
</dbReference>
<keyword evidence="5" id="KW-0130">Cell adhesion</keyword>
<organism evidence="11 12">
    <name type="scientific">Hucho hucho</name>
    <name type="common">huchen</name>
    <dbReference type="NCBI Taxonomy" id="62062"/>
    <lineage>
        <taxon>Eukaryota</taxon>
        <taxon>Metazoa</taxon>
        <taxon>Chordata</taxon>
        <taxon>Craniata</taxon>
        <taxon>Vertebrata</taxon>
        <taxon>Euteleostomi</taxon>
        <taxon>Actinopterygii</taxon>
        <taxon>Neopterygii</taxon>
        <taxon>Teleostei</taxon>
        <taxon>Protacanthopterygii</taxon>
        <taxon>Salmoniformes</taxon>
        <taxon>Salmonidae</taxon>
        <taxon>Salmoninae</taxon>
        <taxon>Hucho</taxon>
    </lineage>
</organism>
<proteinExistence type="predicted"/>
<evidence type="ECO:0000256" key="5">
    <source>
        <dbReference type="ARBA" id="ARBA00022889"/>
    </source>
</evidence>
<evidence type="ECO:0000313" key="12">
    <source>
        <dbReference type="Proteomes" id="UP000314982"/>
    </source>
</evidence>
<dbReference type="GeneTree" id="ENSGT00940000160214"/>
<keyword evidence="4 9" id="KW-0732">Signal</keyword>
<evidence type="ECO:0000256" key="3">
    <source>
        <dbReference type="ARBA" id="ARBA00022692"/>
    </source>
</evidence>
<evidence type="ECO:0000256" key="2">
    <source>
        <dbReference type="ARBA" id="ARBA00022614"/>
    </source>
</evidence>
<dbReference type="SMART" id="SM00013">
    <property type="entry name" value="LRRNT"/>
    <property type="match status" value="1"/>
</dbReference>
<keyword evidence="12" id="KW-1185">Reference proteome</keyword>
<dbReference type="SUPFAM" id="SSF52058">
    <property type="entry name" value="L domain-like"/>
    <property type="match status" value="1"/>
</dbReference>
<evidence type="ECO:0000256" key="8">
    <source>
        <dbReference type="ARBA" id="ARBA00023157"/>
    </source>
</evidence>
<dbReference type="InterPro" id="IPR032675">
    <property type="entry name" value="LRR_dom_sf"/>
</dbReference>
<dbReference type="Pfam" id="PF01462">
    <property type="entry name" value="LRRNT"/>
    <property type="match status" value="1"/>
</dbReference>
<dbReference type="GO" id="GO:0016020">
    <property type="term" value="C:membrane"/>
    <property type="evidence" value="ECO:0007669"/>
    <property type="project" value="UniProtKB-SubCell"/>
</dbReference>
<comment type="subcellular location">
    <subcellularLocation>
        <location evidence="1">Membrane</location>
        <topology evidence="1">Single-pass type I membrane protein</topology>
    </subcellularLocation>
</comment>
<evidence type="ECO:0000256" key="4">
    <source>
        <dbReference type="ARBA" id="ARBA00022729"/>
    </source>
</evidence>
<evidence type="ECO:0000259" key="10">
    <source>
        <dbReference type="SMART" id="SM00013"/>
    </source>
</evidence>
<keyword evidence="3" id="KW-0812">Transmembrane</keyword>
<dbReference type="PANTHER" id="PTHR22650:SF4">
    <property type="entry name" value="LEUCINE-RICH REPEAT AND TRANSMEMBRANE DOMAIN-CONTAINING PROTEIN 2-LIKE"/>
    <property type="match status" value="1"/>
</dbReference>
<reference evidence="11" key="2">
    <citation type="submission" date="2025-08" db="UniProtKB">
        <authorList>
            <consortium name="Ensembl"/>
        </authorList>
    </citation>
    <scope>IDENTIFICATION</scope>
</reference>
<keyword evidence="6" id="KW-1133">Transmembrane helix</keyword>
<reference evidence="12" key="1">
    <citation type="submission" date="2018-06" db="EMBL/GenBank/DDBJ databases">
        <title>Genome assembly of Danube salmon.</title>
        <authorList>
            <person name="Macqueen D.J."/>
            <person name="Gundappa M.K."/>
        </authorList>
    </citation>
    <scope>NUCLEOTIDE SEQUENCE [LARGE SCALE GENOMIC DNA]</scope>
</reference>
<sequence length="91" mass="9774">MLHPRDVGIILLLLVAECGAISQMGAQVGDCPSRCHCEEDGMLQRVDCSDLGLTGIPANLSVFTSYLRLAGNDLTHIPKGAFYGLFNLKVL</sequence>
<evidence type="ECO:0000256" key="9">
    <source>
        <dbReference type="SAM" id="SignalP"/>
    </source>
</evidence>
<accession>A0A4W5JI79</accession>
<name>A0A4W5JI79_9TELE</name>
<keyword evidence="2" id="KW-0433">Leucine-rich repeat</keyword>
<keyword evidence="8" id="KW-1015">Disulfide bond</keyword>
<reference evidence="11" key="3">
    <citation type="submission" date="2025-09" db="UniProtKB">
        <authorList>
            <consortium name="Ensembl"/>
        </authorList>
    </citation>
    <scope>IDENTIFICATION</scope>
</reference>